<evidence type="ECO:0000259" key="2">
    <source>
        <dbReference type="Pfam" id="PF01466"/>
    </source>
</evidence>
<comment type="caution">
    <text evidence="3">The sequence shown here is derived from an EMBL/GenBank/DDBJ whole genome shotgun (WGS) entry which is preliminary data.</text>
</comment>
<dbReference type="InterPro" id="IPR036296">
    <property type="entry name" value="SKP1-like_dim_sf"/>
</dbReference>
<feature type="domain" description="SKP1 component dimerisation" evidence="2">
    <location>
        <begin position="89"/>
        <end position="114"/>
    </location>
</feature>
<reference evidence="3 4" key="1">
    <citation type="submission" date="2018-10" db="EMBL/GenBank/DDBJ databases">
        <title>A high-quality apple genome assembly.</title>
        <authorList>
            <person name="Hu J."/>
        </authorList>
    </citation>
    <scope>NUCLEOTIDE SEQUENCE [LARGE SCALE GENOMIC DNA]</scope>
    <source>
        <strain evidence="4">cv. HFTH1</strain>
        <tissue evidence="3">Young leaf</tissue>
    </source>
</reference>
<dbReference type="Pfam" id="PF01466">
    <property type="entry name" value="Skp1"/>
    <property type="match status" value="1"/>
</dbReference>
<keyword evidence="4" id="KW-1185">Reference proteome</keyword>
<name>A0A498KJ38_MALDO</name>
<evidence type="ECO:0000313" key="3">
    <source>
        <dbReference type="EMBL" id="RXI06414.1"/>
    </source>
</evidence>
<evidence type="ECO:0000256" key="1">
    <source>
        <dbReference type="ARBA" id="ARBA00004906"/>
    </source>
</evidence>
<dbReference type="AlphaFoldDB" id="A0A498KJ38"/>
<sequence>MTWSGFVRPIGKEDKRRPPLVRLSVENTIDNVIHATAYTETDYIRGVRESTMLRKLAPTPSRNFLFLAIDLNQLIWLLMSLGCKLNISRLLDLTCKILADMITRKTPDIRRTFNDQHQE</sequence>
<dbReference type="GO" id="GO:0006511">
    <property type="term" value="P:ubiquitin-dependent protein catabolic process"/>
    <property type="evidence" value="ECO:0007669"/>
    <property type="project" value="InterPro"/>
</dbReference>
<dbReference type="SUPFAM" id="SSF81382">
    <property type="entry name" value="Skp1 dimerisation domain-like"/>
    <property type="match status" value="1"/>
</dbReference>
<dbReference type="InterPro" id="IPR016072">
    <property type="entry name" value="Skp1_comp_dimer"/>
</dbReference>
<dbReference type="InterPro" id="IPR011333">
    <property type="entry name" value="SKP1/BTB/POZ_sf"/>
</dbReference>
<accession>A0A498KJ38</accession>
<dbReference type="Proteomes" id="UP000290289">
    <property type="component" value="Chromosome 2"/>
</dbReference>
<comment type="pathway">
    <text evidence="1">Protein modification; protein ubiquitination.</text>
</comment>
<proteinExistence type="predicted"/>
<dbReference type="Gene3D" id="3.30.710.10">
    <property type="entry name" value="Potassium Channel Kv1.1, Chain A"/>
    <property type="match status" value="1"/>
</dbReference>
<dbReference type="EMBL" id="RDQH01000328">
    <property type="protein sequence ID" value="RXI06414.1"/>
    <property type="molecule type" value="Genomic_DNA"/>
</dbReference>
<organism evidence="3 4">
    <name type="scientific">Malus domestica</name>
    <name type="common">Apple</name>
    <name type="synonym">Pyrus malus</name>
    <dbReference type="NCBI Taxonomy" id="3750"/>
    <lineage>
        <taxon>Eukaryota</taxon>
        <taxon>Viridiplantae</taxon>
        <taxon>Streptophyta</taxon>
        <taxon>Embryophyta</taxon>
        <taxon>Tracheophyta</taxon>
        <taxon>Spermatophyta</taxon>
        <taxon>Magnoliopsida</taxon>
        <taxon>eudicotyledons</taxon>
        <taxon>Gunneridae</taxon>
        <taxon>Pentapetalae</taxon>
        <taxon>rosids</taxon>
        <taxon>fabids</taxon>
        <taxon>Rosales</taxon>
        <taxon>Rosaceae</taxon>
        <taxon>Amygdaloideae</taxon>
        <taxon>Maleae</taxon>
        <taxon>Malus</taxon>
    </lineage>
</organism>
<protein>
    <recommendedName>
        <fullName evidence="2">SKP1 component dimerisation domain-containing protein</fullName>
    </recommendedName>
</protein>
<gene>
    <name evidence="3" type="ORF">DVH24_018456</name>
</gene>
<evidence type="ECO:0000313" key="4">
    <source>
        <dbReference type="Proteomes" id="UP000290289"/>
    </source>
</evidence>